<keyword evidence="1" id="KW-1133">Transmembrane helix</keyword>
<evidence type="ECO:0000313" key="3">
    <source>
        <dbReference type="Proteomes" id="UP000031668"/>
    </source>
</evidence>
<evidence type="ECO:0000313" key="2">
    <source>
        <dbReference type="EMBL" id="KII72794.1"/>
    </source>
</evidence>
<gene>
    <name evidence="2" type="ORF">RF11_11721</name>
</gene>
<reference evidence="2 3" key="1">
    <citation type="journal article" date="2014" name="Genome Biol. Evol.">
        <title>The genome of the myxosporean Thelohanellus kitauei shows adaptations to nutrient acquisition within its fish host.</title>
        <authorList>
            <person name="Yang Y."/>
            <person name="Xiong J."/>
            <person name="Zhou Z."/>
            <person name="Huo F."/>
            <person name="Miao W."/>
            <person name="Ran C."/>
            <person name="Liu Y."/>
            <person name="Zhang J."/>
            <person name="Feng J."/>
            <person name="Wang M."/>
            <person name="Wang M."/>
            <person name="Wang L."/>
            <person name="Yao B."/>
        </authorList>
    </citation>
    <scope>NUCLEOTIDE SEQUENCE [LARGE SCALE GENOMIC DNA]</scope>
    <source>
        <strain evidence="2">Wuqing</strain>
    </source>
</reference>
<sequence length="141" mass="16224">MDCKVIMVDDLSLQPPGTATRNFRIQKDDKVQKIELSISSMIMIKASKDFHIVFKIHPVLPMGSHYKLETIMTNEAEYVVMISLPYCIKEWLIMLFTALGCIALILGCGILVYYKIILPRVIVPRTYLRYIIDPIEMPPTF</sequence>
<comment type="caution">
    <text evidence="2">The sequence shown here is derived from an EMBL/GenBank/DDBJ whole genome shotgun (WGS) entry which is preliminary data.</text>
</comment>
<keyword evidence="3" id="KW-1185">Reference proteome</keyword>
<evidence type="ECO:0000256" key="1">
    <source>
        <dbReference type="SAM" id="Phobius"/>
    </source>
</evidence>
<dbReference type="EMBL" id="JWZT01001101">
    <property type="protein sequence ID" value="KII72794.1"/>
    <property type="molecule type" value="Genomic_DNA"/>
</dbReference>
<dbReference type="AlphaFoldDB" id="A0A0C2J4N0"/>
<name>A0A0C2J4N0_THEKT</name>
<protein>
    <submittedName>
        <fullName evidence="2">Uncharacterized protein</fullName>
    </submittedName>
</protein>
<dbReference type="Proteomes" id="UP000031668">
    <property type="component" value="Unassembled WGS sequence"/>
</dbReference>
<organism evidence="2 3">
    <name type="scientific">Thelohanellus kitauei</name>
    <name type="common">Myxosporean</name>
    <dbReference type="NCBI Taxonomy" id="669202"/>
    <lineage>
        <taxon>Eukaryota</taxon>
        <taxon>Metazoa</taxon>
        <taxon>Cnidaria</taxon>
        <taxon>Myxozoa</taxon>
        <taxon>Myxosporea</taxon>
        <taxon>Bivalvulida</taxon>
        <taxon>Platysporina</taxon>
        <taxon>Myxobolidae</taxon>
        <taxon>Thelohanellus</taxon>
    </lineage>
</organism>
<accession>A0A0C2J4N0</accession>
<keyword evidence="1" id="KW-0472">Membrane</keyword>
<proteinExistence type="predicted"/>
<feature type="transmembrane region" description="Helical" evidence="1">
    <location>
        <begin position="91"/>
        <end position="114"/>
    </location>
</feature>
<keyword evidence="1" id="KW-0812">Transmembrane</keyword>